<dbReference type="InterPro" id="IPR041657">
    <property type="entry name" value="HTH_17"/>
</dbReference>
<protein>
    <submittedName>
        <fullName evidence="2">Helix-turn-helix domain-containing protein</fullName>
    </submittedName>
</protein>
<evidence type="ECO:0000313" key="3">
    <source>
        <dbReference type="Proteomes" id="UP000606008"/>
    </source>
</evidence>
<dbReference type="RefSeq" id="WP_166690975.1">
    <property type="nucleotide sequence ID" value="NZ_WAEL01000001.1"/>
</dbReference>
<accession>A0ABX0QEQ6</accession>
<feature type="domain" description="Helix-turn-helix" evidence="1">
    <location>
        <begin position="43"/>
        <end position="100"/>
    </location>
</feature>
<name>A0ABX0QEQ6_9BACT</name>
<evidence type="ECO:0000259" key="1">
    <source>
        <dbReference type="Pfam" id="PF12728"/>
    </source>
</evidence>
<sequence length="101" mass="11289">MNQQIVFTMSPDDLQAMLTKANEGFAADLRELQARTAHVKHAYTIKEVAEKIGYSVDTVRTFIKEGRRAKGGKTARLKAREITAGDYRITPADLDAFIAQF</sequence>
<reference evidence="3" key="2">
    <citation type="submission" date="2023-07" db="EMBL/GenBank/DDBJ databases">
        <authorList>
            <person name="Jung D.-H."/>
        </authorList>
    </citation>
    <scope>NUCLEOTIDE SEQUENCE [LARGE SCALE GENOMIC DNA]</scope>
    <source>
        <strain evidence="3">JA-25</strain>
    </source>
</reference>
<dbReference type="Pfam" id="PF12728">
    <property type="entry name" value="HTH_17"/>
    <property type="match status" value="1"/>
</dbReference>
<organism evidence="2 3">
    <name type="scientific">Fibrivirga algicola</name>
    <dbReference type="NCBI Taxonomy" id="2950420"/>
    <lineage>
        <taxon>Bacteria</taxon>
        <taxon>Pseudomonadati</taxon>
        <taxon>Bacteroidota</taxon>
        <taxon>Cytophagia</taxon>
        <taxon>Cytophagales</taxon>
        <taxon>Spirosomataceae</taxon>
        <taxon>Fibrivirga</taxon>
    </lineage>
</organism>
<proteinExistence type="predicted"/>
<reference evidence="3" key="1">
    <citation type="submission" date="2019-09" db="EMBL/GenBank/DDBJ databases">
        <authorList>
            <person name="Jung D.-H."/>
        </authorList>
    </citation>
    <scope>NUCLEOTIDE SEQUENCE [LARGE SCALE GENOMIC DNA]</scope>
    <source>
        <strain evidence="3">JA-25</strain>
    </source>
</reference>
<keyword evidence="3" id="KW-1185">Reference proteome</keyword>
<evidence type="ECO:0000313" key="2">
    <source>
        <dbReference type="EMBL" id="NID09343.1"/>
    </source>
</evidence>
<comment type="caution">
    <text evidence="2">The sequence shown here is derived from an EMBL/GenBank/DDBJ whole genome shotgun (WGS) entry which is preliminary data.</text>
</comment>
<dbReference type="EMBL" id="WAEL01000001">
    <property type="protein sequence ID" value="NID09343.1"/>
    <property type="molecule type" value="Genomic_DNA"/>
</dbReference>
<gene>
    <name evidence="2" type="ORF">F7231_04110</name>
</gene>
<dbReference type="Proteomes" id="UP000606008">
    <property type="component" value="Unassembled WGS sequence"/>
</dbReference>